<protein>
    <submittedName>
        <fullName evidence="2">WH1 domain-containing protein</fullName>
    </submittedName>
</protein>
<organism evidence="1 2">
    <name type="scientific">Heterorhabditis bacteriophora</name>
    <name type="common">Entomopathogenic nematode worm</name>
    <dbReference type="NCBI Taxonomy" id="37862"/>
    <lineage>
        <taxon>Eukaryota</taxon>
        <taxon>Metazoa</taxon>
        <taxon>Ecdysozoa</taxon>
        <taxon>Nematoda</taxon>
        <taxon>Chromadorea</taxon>
        <taxon>Rhabditida</taxon>
        <taxon>Rhabditina</taxon>
        <taxon>Rhabditomorpha</taxon>
        <taxon>Strongyloidea</taxon>
        <taxon>Heterorhabditidae</taxon>
        <taxon>Heterorhabditis</taxon>
    </lineage>
</organism>
<accession>A0A1I7WL03</accession>
<sequence>MRQKRVFRICQNDRHQILYRYDLISHRESHWSTYSASITDIGAKCVKTCFSGITFDTTHRSLTGAPAVHPLPYTVQNAYKTLFSGITFDLLILCQNDRHQILYRYDLISHRESHWSTCSASITVYRLCQNDRHQILYRYDLISHRESHWSTYSAIHYRIPCKMTSKLSLQHLQCIHYRIPCKMRQNVFSGITFDRTHRTENLAMPE</sequence>
<dbReference type="Proteomes" id="UP000095283">
    <property type="component" value="Unplaced"/>
</dbReference>
<dbReference type="WBParaSite" id="Hba_05717">
    <property type="protein sequence ID" value="Hba_05717"/>
    <property type="gene ID" value="Hba_05717"/>
</dbReference>
<reference evidence="2" key="1">
    <citation type="submission" date="2016-11" db="UniProtKB">
        <authorList>
            <consortium name="WormBaseParasite"/>
        </authorList>
    </citation>
    <scope>IDENTIFICATION</scope>
</reference>
<dbReference type="AlphaFoldDB" id="A0A1I7WL03"/>
<evidence type="ECO:0000313" key="2">
    <source>
        <dbReference type="WBParaSite" id="Hba_05717"/>
    </source>
</evidence>
<evidence type="ECO:0000313" key="1">
    <source>
        <dbReference type="Proteomes" id="UP000095283"/>
    </source>
</evidence>
<name>A0A1I7WL03_HETBA</name>
<proteinExistence type="predicted"/>
<keyword evidence="1" id="KW-1185">Reference proteome</keyword>